<feature type="coiled-coil region" evidence="1">
    <location>
        <begin position="50"/>
        <end position="99"/>
    </location>
</feature>
<sequence>MLKAHVSVCRTSLILSSILIICLEQWSSLSKWGRPEGHPNCEVLVDSTQISKRREEMERLEKERQAEIRSYKGLMVSEKMTSNKQIASANKSLQELEDDFM</sequence>
<feature type="chain" id="PRO_5019167992" evidence="2">
    <location>
        <begin position="25"/>
        <end position="101"/>
    </location>
</feature>
<evidence type="ECO:0000256" key="1">
    <source>
        <dbReference type="SAM" id="Coils"/>
    </source>
</evidence>
<proteinExistence type="predicted"/>
<keyword evidence="2" id="KW-0732">Signal</keyword>
<protein>
    <submittedName>
        <fullName evidence="3">Uncharacterized protein</fullName>
    </submittedName>
</protein>
<name>A0A438C2A6_VITVI</name>
<keyword evidence="1" id="KW-0175">Coiled coil</keyword>
<feature type="signal peptide" evidence="2">
    <location>
        <begin position="1"/>
        <end position="24"/>
    </location>
</feature>
<reference evidence="3 4" key="1">
    <citation type="journal article" date="2018" name="PLoS Genet.">
        <title>Population sequencing reveals clonal diversity and ancestral inbreeding in the grapevine cultivar Chardonnay.</title>
        <authorList>
            <person name="Roach M.J."/>
            <person name="Johnson D.L."/>
            <person name="Bohlmann J."/>
            <person name="van Vuuren H.J."/>
            <person name="Jones S.J."/>
            <person name="Pretorius I.S."/>
            <person name="Schmidt S.A."/>
            <person name="Borneman A.R."/>
        </authorList>
    </citation>
    <scope>NUCLEOTIDE SEQUENCE [LARGE SCALE GENOMIC DNA]</scope>
    <source>
        <strain evidence="4">cv. Chardonnay</strain>
        <tissue evidence="3">Leaf</tissue>
    </source>
</reference>
<dbReference type="Proteomes" id="UP000288805">
    <property type="component" value="Unassembled WGS sequence"/>
</dbReference>
<dbReference type="AlphaFoldDB" id="A0A438C2A6"/>
<evidence type="ECO:0000313" key="4">
    <source>
        <dbReference type="Proteomes" id="UP000288805"/>
    </source>
</evidence>
<evidence type="ECO:0000256" key="2">
    <source>
        <dbReference type="SAM" id="SignalP"/>
    </source>
</evidence>
<dbReference type="EMBL" id="QGNW01002579">
    <property type="protein sequence ID" value="RVW17338.1"/>
    <property type="molecule type" value="Genomic_DNA"/>
</dbReference>
<accession>A0A438C2A6</accession>
<comment type="caution">
    <text evidence="3">The sequence shown here is derived from an EMBL/GenBank/DDBJ whole genome shotgun (WGS) entry which is preliminary data.</text>
</comment>
<gene>
    <name evidence="3" type="ORF">CK203_069275</name>
</gene>
<organism evidence="3 4">
    <name type="scientific">Vitis vinifera</name>
    <name type="common">Grape</name>
    <dbReference type="NCBI Taxonomy" id="29760"/>
    <lineage>
        <taxon>Eukaryota</taxon>
        <taxon>Viridiplantae</taxon>
        <taxon>Streptophyta</taxon>
        <taxon>Embryophyta</taxon>
        <taxon>Tracheophyta</taxon>
        <taxon>Spermatophyta</taxon>
        <taxon>Magnoliopsida</taxon>
        <taxon>eudicotyledons</taxon>
        <taxon>Gunneridae</taxon>
        <taxon>Pentapetalae</taxon>
        <taxon>rosids</taxon>
        <taxon>Vitales</taxon>
        <taxon>Vitaceae</taxon>
        <taxon>Viteae</taxon>
        <taxon>Vitis</taxon>
    </lineage>
</organism>
<evidence type="ECO:0000313" key="3">
    <source>
        <dbReference type="EMBL" id="RVW17338.1"/>
    </source>
</evidence>